<dbReference type="Pfam" id="PF00924">
    <property type="entry name" value="MS_channel_2nd"/>
    <property type="match status" value="1"/>
</dbReference>
<accession>A0A838WUB0</accession>
<dbReference type="GO" id="GO:0005886">
    <property type="term" value="C:plasma membrane"/>
    <property type="evidence" value="ECO:0007669"/>
    <property type="project" value="UniProtKB-SubCell"/>
</dbReference>
<feature type="transmembrane region" description="Helical" evidence="7">
    <location>
        <begin position="6"/>
        <end position="25"/>
    </location>
</feature>
<dbReference type="InterPro" id="IPR045276">
    <property type="entry name" value="YbiO_bact"/>
</dbReference>
<feature type="transmembrane region" description="Helical" evidence="7">
    <location>
        <begin position="240"/>
        <end position="262"/>
    </location>
</feature>
<keyword evidence="4 7" id="KW-0812">Transmembrane</keyword>
<feature type="transmembrane region" description="Helical" evidence="7">
    <location>
        <begin position="163"/>
        <end position="181"/>
    </location>
</feature>
<dbReference type="InterPro" id="IPR023408">
    <property type="entry name" value="MscS_beta-dom_sf"/>
</dbReference>
<evidence type="ECO:0000259" key="8">
    <source>
        <dbReference type="Pfam" id="PF00924"/>
    </source>
</evidence>
<organism evidence="10 11">
    <name type="scientific">Cylindrospermopsis raciborskii CS-506_A</name>
    <dbReference type="NCBI Taxonomy" id="2585140"/>
    <lineage>
        <taxon>Bacteria</taxon>
        <taxon>Bacillati</taxon>
        <taxon>Cyanobacteriota</taxon>
        <taxon>Cyanophyceae</taxon>
        <taxon>Nostocales</taxon>
        <taxon>Aphanizomenonaceae</taxon>
        <taxon>Cylindrospermopsis</taxon>
    </lineage>
</organism>
<dbReference type="AlphaFoldDB" id="A0A838WUB0"/>
<feature type="transmembrane region" description="Helical" evidence="7">
    <location>
        <begin position="274"/>
        <end position="295"/>
    </location>
</feature>
<evidence type="ECO:0000256" key="6">
    <source>
        <dbReference type="ARBA" id="ARBA00023136"/>
    </source>
</evidence>
<dbReference type="InterPro" id="IPR006685">
    <property type="entry name" value="MscS_channel_2nd"/>
</dbReference>
<comment type="subcellular location">
    <subcellularLocation>
        <location evidence="1">Cell membrane</location>
        <topology evidence="1">Multi-pass membrane protein</topology>
    </subcellularLocation>
</comment>
<protein>
    <submittedName>
        <fullName evidence="10">Mechanosensitive ion channel</fullName>
    </submittedName>
</protein>
<dbReference type="Gene3D" id="1.10.287.1260">
    <property type="match status" value="1"/>
</dbReference>
<evidence type="ECO:0000256" key="1">
    <source>
        <dbReference type="ARBA" id="ARBA00004651"/>
    </source>
</evidence>
<feature type="transmembrane region" description="Helical" evidence="7">
    <location>
        <begin position="101"/>
        <end position="126"/>
    </location>
</feature>
<evidence type="ECO:0000256" key="3">
    <source>
        <dbReference type="ARBA" id="ARBA00022475"/>
    </source>
</evidence>
<dbReference type="InterPro" id="IPR011014">
    <property type="entry name" value="MscS_channel_TM-2"/>
</dbReference>
<dbReference type="Gene3D" id="3.30.70.100">
    <property type="match status" value="1"/>
</dbReference>
<dbReference type="InterPro" id="IPR010920">
    <property type="entry name" value="LSM_dom_sf"/>
</dbReference>
<sequence>MNQLIIVNTSIILVEILAIAIFFLISRWLLTKFCHFLVQVPLFEGKPTKIRLIRRNVTALMLLTCLVVSLGIIGVNSFLIYQGENLKEYTINLINRIPSGFWLGLGVGITQSLGVIIAAVFVIKLLHYWLKIGVKKVKSLDQNTADDESVDAFFTTLNRRITLGIWLWIVVVCTQFLKLPSIVTEYLYIGLRIYLSIAIGLLILKAVAAIVDILDVLSIRYSGPDNLLRFYERLRHLVPFLKRCLEFVVYVSTATLVVQQVQLIANLANFGIKIIKIIAIIFISRVIFEIIYLLLEEFLFTQQDLTDAQRSRRLTMIPLFRSLLQYLTYFGVAVSILYTLEINPTPILAGAGIIGIAVGLGAQTLINDIVCGFFILFENYYLVGDYIQAGKAEDKTVEGIVEAIELRTTRIRNTNGQLHIIRNGDIGSITNYSKQYIFATVDISVPANCNLSSVCQVIEEIGKKLKIDQLDVLESTFVEGVESLSESHLLLRTLTKVKPGKHLHIQRVLRQLYIDNFQDLGILLPPNITKVED</sequence>
<dbReference type="SUPFAM" id="SSF50182">
    <property type="entry name" value="Sm-like ribonucleoproteins"/>
    <property type="match status" value="1"/>
</dbReference>
<comment type="similarity">
    <text evidence="2">Belongs to the MscS (TC 1.A.23) family.</text>
</comment>
<feature type="domain" description="Mechanosensitive ion channel transmembrane helices 2/3" evidence="9">
    <location>
        <begin position="324"/>
        <end position="363"/>
    </location>
</feature>
<evidence type="ECO:0000256" key="5">
    <source>
        <dbReference type="ARBA" id="ARBA00022989"/>
    </source>
</evidence>
<evidence type="ECO:0000256" key="4">
    <source>
        <dbReference type="ARBA" id="ARBA00022692"/>
    </source>
</evidence>
<dbReference type="GO" id="GO:0008381">
    <property type="term" value="F:mechanosensitive monoatomic ion channel activity"/>
    <property type="evidence" value="ECO:0007669"/>
    <property type="project" value="InterPro"/>
</dbReference>
<dbReference type="Proteomes" id="UP000538075">
    <property type="component" value="Unassembled WGS sequence"/>
</dbReference>
<evidence type="ECO:0000256" key="7">
    <source>
        <dbReference type="SAM" id="Phobius"/>
    </source>
</evidence>
<dbReference type="Pfam" id="PF21088">
    <property type="entry name" value="MS_channel_1st"/>
    <property type="match status" value="1"/>
</dbReference>
<evidence type="ECO:0000259" key="9">
    <source>
        <dbReference type="Pfam" id="PF21088"/>
    </source>
</evidence>
<feature type="transmembrane region" description="Helical" evidence="7">
    <location>
        <begin position="346"/>
        <end position="366"/>
    </location>
</feature>
<dbReference type="InterPro" id="IPR049142">
    <property type="entry name" value="MS_channel_1st"/>
</dbReference>
<feature type="transmembrane region" description="Helical" evidence="7">
    <location>
        <begin position="193"/>
        <end position="219"/>
    </location>
</feature>
<feature type="transmembrane region" description="Helical" evidence="7">
    <location>
        <begin position="316"/>
        <end position="340"/>
    </location>
</feature>
<comment type="caution">
    <text evidence="10">The sequence shown here is derived from an EMBL/GenBank/DDBJ whole genome shotgun (WGS) entry which is preliminary data.</text>
</comment>
<proteinExistence type="inferred from homology"/>
<dbReference type="EMBL" id="VDFG01000807">
    <property type="protein sequence ID" value="MBA4466253.1"/>
    <property type="molecule type" value="Genomic_DNA"/>
</dbReference>
<gene>
    <name evidence="10" type="ORF">FHK98_12150</name>
</gene>
<dbReference type="PANTHER" id="PTHR30460:SF0">
    <property type="entry name" value="MODERATE CONDUCTANCE MECHANOSENSITIVE CHANNEL YBIO"/>
    <property type="match status" value="1"/>
</dbReference>
<dbReference type="SUPFAM" id="SSF82861">
    <property type="entry name" value="Mechanosensitive channel protein MscS (YggB), transmembrane region"/>
    <property type="match status" value="1"/>
</dbReference>
<keyword evidence="6 7" id="KW-0472">Membrane</keyword>
<dbReference type="Gene3D" id="2.30.30.60">
    <property type="match status" value="1"/>
</dbReference>
<name>A0A838WUB0_9CYAN</name>
<feature type="domain" description="Mechanosensitive ion channel MscS" evidence="8">
    <location>
        <begin position="364"/>
        <end position="434"/>
    </location>
</feature>
<feature type="transmembrane region" description="Helical" evidence="7">
    <location>
        <begin position="59"/>
        <end position="81"/>
    </location>
</feature>
<dbReference type="InterPro" id="IPR011066">
    <property type="entry name" value="MscS_channel_C_sf"/>
</dbReference>
<evidence type="ECO:0000313" key="11">
    <source>
        <dbReference type="Proteomes" id="UP000538075"/>
    </source>
</evidence>
<keyword evidence="5 7" id="KW-1133">Transmembrane helix</keyword>
<evidence type="ECO:0000256" key="2">
    <source>
        <dbReference type="ARBA" id="ARBA00008017"/>
    </source>
</evidence>
<dbReference type="PANTHER" id="PTHR30460">
    <property type="entry name" value="MODERATE CONDUCTANCE MECHANOSENSITIVE CHANNEL YBIO"/>
    <property type="match status" value="1"/>
</dbReference>
<reference evidence="10 11" key="1">
    <citation type="journal article" date="2020" name="J. Appl. Phycol.">
        <title>Morphological changes and genome evolution in Raphidiopsis raciborskii CS-506 after 23 years in culture.</title>
        <authorList>
            <person name="Willis A."/>
            <person name="Bent S.J."/>
            <person name="Jameson I.D."/>
        </authorList>
    </citation>
    <scope>NUCLEOTIDE SEQUENCE [LARGE SCALE GENOMIC DNA]</scope>
    <source>
        <strain evidence="10 11">CS-506_A</strain>
    </source>
</reference>
<keyword evidence="3" id="KW-1003">Cell membrane</keyword>
<evidence type="ECO:0000313" key="10">
    <source>
        <dbReference type="EMBL" id="MBA4466253.1"/>
    </source>
</evidence>
<dbReference type="SUPFAM" id="SSF82689">
    <property type="entry name" value="Mechanosensitive channel protein MscS (YggB), C-terminal domain"/>
    <property type="match status" value="1"/>
</dbReference>